<dbReference type="Proteomes" id="UP000481033">
    <property type="component" value="Unassembled WGS sequence"/>
</dbReference>
<dbReference type="UniPathway" id="UPA00124"/>
<comment type="caution">
    <text evidence="4">The sequence shown here is derived from an EMBL/GenBank/DDBJ whole genome shotgun (WGS) entry which is preliminary data.</text>
</comment>
<dbReference type="PANTHER" id="PTHR10491:SF4">
    <property type="entry name" value="METHIONINE ADENOSYLTRANSFERASE 2 SUBUNIT BETA"/>
    <property type="match status" value="1"/>
</dbReference>
<dbReference type="CDD" id="cd05254">
    <property type="entry name" value="dTDP_HR_like_SDR_e"/>
    <property type="match status" value="1"/>
</dbReference>
<evidence type="ECO:0000313" key="5">
    <source>
        <dbReference type="Proteomes" id="UP000481033"/>
    </source>
</evidence>
<dbReference type="GO" id="GO:0008831">
    <property type="term" value="F:dTDP-4-dehydrorhamnose reductase activity"/>
    <property type="evidence" value="ECO:0007669"/>
    <property type="project" value="UniProtKB-EC"/>
</dbReference>
<reference evidence="4 5" key="1">
    <citation type="journal article" date="2020" name="Microb. Ecol.">
        <title>Ecogenomics of the Marine Benthic Filamentous Cyanobacterium Adonisia.</title>
        <authorList>
            <person name="Walter J.M."/>
            <person name="Coutinho F.H."/>
            <person name="Leomil L."/>
            <person name="Hargreaves P.I."/>
            <person name="Campeao M.E."/>
            <person name="Vieira V.V."/>
            <person name="Silva B.S."/>
            <person name="Fistarol G.O."/>
            <person name="Salomon P.S."/>
            <person name="Sawabe T."/>
            <person name="Mino S."/>
            <person name="Hosokawa M."/>
            <person name="Miyashita H."/>
            <person name="Maruyama F."/>
            <person name="van Verk M.C."/>
            <person name="Dutilh B.E."/>
            <person name="Thompson C.C."/>
            <person name="Thompson F.L."/>
        </authorList>
    </citation>
    <scope>NUCLEOTIDE SEQUENCE [LARGE SCALE GENOMIC DNA]</scope>
    <source>
        <strain evidence="4 5">CCMR0081</strain>
    </source>
</reference>
<evidence type="ECO:0000313" key="4">
    <source>
        <dbReference type="EMBL" id="NEZ54635.1"/>
    </source>
</evidence>
<gene>
    <name evidence="4" type="primary">rfbD</name>
    <name evidence="4" type="ORF">DXZ20_02790</name>
</gene>
<dbReference type="GO" id="GO:0005829">
    <property type="term" value="C:cytosol"/>
    <property type="evidence" value="ECO:0007669"/>
    <property type="project" value="TreeGrafter"/>
</dbReference>
<keyword evidence="5" id="KW-1185">Reference proteome</keyword>
<dbReference type="Gene3D" id="3.90.25.10">
    <property type="entry name" value="UDP-galactose 4-epimerase, domain 1"/>
    <property type="match status" value="1"/>
</dbReference>
<name>A0A6M0REL1_9CYAN</name>
<dbReference type="EMBL" id="QXHD01000003">
    <property type="protein sequence ID" value="NEZ54635.1"/>
    <property type="molecule type" value="Genomic_DNA"/>
</dbReference>
<dbReference type="PANTHER" id="PTHR10491">
    <property type="entry name" value="DTDP-4-DEHYDRORHAMNOSE REDUCTASE"/>
    <property type="match status" value="1"/>
</dbReference>
<dbReference type="SUPFAM" id="SSF51735">
    <property type="entry name" value="NAD(P)-binding Rossmann-fold domains"/>
    <property type="match status" value="1"/>
</dbReference>
<dbReference type="InterPro" id="IPR005913">
    <property type="entry name" value="dTDP_dehydrorham_reduct"/>
</dbReference>
<dbReference type="InterPro" id="IPR036291">
    <property type="entry name" value="NAD(P)-bd_dom_sf"/>
</dbReference>
<proteinExistence type="inferred from homology"/>
<dbReference type="Pfam" id="PF04321">
    <property type="entry name" value="RmlD_sub_bind"/>
    <property type="match status" value="1"/>
</dbReference>
<dbReference type="InterPro" id="IPR029903">
    <property type="entry name" value="RmlD-like-bd"/>
</dbReference>
<dbReference type="FunFam" id="3.40.50.720:FF:000159">
    <property type="entry name" value="dTDP-4-dehydrorhamnose reductase"/>
    <property type="match status" value="1"/>
</dbReference>
<keyword evidence="2" id="KW-0521">NADP</keyword>
<dbReference type="GO" id="GO:0019305">
    <property type="term" value="P:dTDP-rhamnose biosynthetic process"/>
    <property type="evidence" value="ECO:0007669"/>
    <property type="project" value="UniProtKB-UniPathway"/>
</dbReference>
<accession>A0A6M0REL1</accession>
<comment type="pathway">
    <text evidence="2">Carbohydrate biosynthesis; dTDP-L-rhamnose biosynthesis.</text>
</comment>
<evidence type="ECO:0000256" key="2">
    <source>
        <dbReference type="RuleBase" id="RU364082"/>
    </source>
</evidence>
<dbReference type="AlphaFoldDB" id="A0A6M0REL1"/>
<keyword evidence="2 4" id="KW-0560">Oxidoreductase</keyword>
<dbReference type="EC" id="1.1.1.133" evidence="2"/>
<comment type="similarity">
    <text evidence="1 2">Belongs to the dTDP-4-dehydrorhamnose reductase family.</text>
</comment>
<evidence type="ECO:0000259" key="3">
    <source>
        <dbReference type="Pfam" id="PF04321"/>
    </source>
</evidence>
<evidence type="ECO:0000256" key="1">
    <source>
        <dbReference type="ARBA" id="ARBA00010944"/>
    </source>
</evidence>
<comment type="function">
    <text evidence="2">Catalyzes the reduction of dTDP-6-deoxy-L-lyxo-4-hexulose to yield dTDP-L-rhamnose.</text>
</comment>
<dbReference type="NCBIfam" id="TIGR01214">
    <property type="entry name" value="rmlD"/>
    <property type="match status" value="1"/>
</dbReference>
<protein>
    <recommendedName>
        <fullName evidence="2">dTDP-4-dehydrorhamnose reductase</fullName>
        <ecNumber evidence="2">1.1.1.133</ecNumber>
    </recommendedName>
</protein>
<sequence length="294" mass="32249">MMKILLLGCEGQVGQELKLTLPSLGAVIAWNRTNLDLTNLESIVPAVVNQQPDVIVNAAAYTAVDKAENEPDLAHRINAAAPEKLAQAAVACGASLVHISTDYVFDGQQNRPYQPDTEANPLGVYGHSKRDGELAVQATTAQAVIFRTAWVYGAKGKGNFVKTMLRLGAERDELGVVYDQVGTPTWAYDIAQAIATLIPHLQKNNFGVYHYTNSGAVSWYDFAVAIFEEARTLGYPIQLSHVQPITSEQYPTPSQRPAYSVLAGEKIAKVINQTAPHWRTSLRKMLKEYHRFGV</sequence>
<dbReference type="Gene3D" id="3.40.50.720">
    <property type="entry name" value="NAD(P)-binding Rossmann-like Domain"/>
    <property type="match status" value="1"/>
</dbReference>
<feature type="domain" description="RmlD-like substrate binding" evidence="3">
    <location>
        <begin position="2"/>
        <end position="289"/>
    </location>
</feature>
<organism evidence="4 5">
    <name type="scientific">Adonisia turfae CCMR0081</name>
    <dbReference type="NCBI Taxonomy" id="2292702"/>
    <lineage>
        <taxon>Bacteria</taxon>
        <taxon>Bacillati</taxon>
        <taxon>Cyanobacteriota</taxon>
        <taxon>Adonisia</taxon>
        <taxon>Adonisia turfae</taxon>
    </lineage>
</organism>